<feature type="compositionally biased region" description="Low complexity" evidence="5">
    <location>
        <begin position="158"/>
        <end position="172"/>
    </location>
</feature>
<reference evidence="8" key="1">
    <citation type="submission" date="2024-02" db="UniProtKB">
        <authorList>
            <consortium name="WormBaseParasite"/>
        </authorList>
    </citation>
    <scope>IDENTIFICATION</scope>
</reference>
<evidence type="ECO:0000259" key="6">
    <source>
        <dbReference type="PROSITE" id="PS00028"/>
    </source>
</evidence>
<dbReference type="SMART" id="SM00355">
    <property type="entry name" value="ZnF_C2H2"/>
    <property type="match status" value="5"/>
</dbReference>
<feature type="region of interest" description="Disordered" evidence="5">
    <location>
        <begin position="153"/>
        <end position="172"/>
    </location>
</feature>
<dbReference type="InterPro" id="IPR050688">
    <property type="entry name" value="Zinc_finger/UBP_domain"/>
</dbReference>
<evidence type="ECO:0000256" key="2">
    <source>
        <dbReference type="ARBA" id="ARBA00022737"/>
    </source>
</evidence>
<dbReference type="GO" id="GO:0008270">
    <property type="term" value="F:zinc ion binding"/>
    <property type="evidence" value="ECO:0007669"/>
    <property type="project" value="UniProtKB-KW"/>
</dbReference>
<organism evidence="7 8">
    <name type="scientific">Mesorhabditis belari</name>
    <dbReference type="NCBI Taxonomy" id="2138241"/>
    <lineage>
        <taxon>Eukaryota</taxon>
        <taxon>Metazoa</taxon>
        <taxon>Ecdysozoa</taxon>
        <taxon>Nematoda</taxon>
        <taxon>Chromadorea</taxon>
        <taxon>Rhabditida</taxon>
        <taxon>Rhabditina</taxon>
        <taxon>Rhabditomorpha</taxon>
        <taxon>Rhabditoidea</taxon>
        <taxon>Rhabditidae</taxon>
        <taxon>Mesorhabditinae</taxon>
        <taxon>Mesorhabditis</taxon>
    </lineage>
</organism>
<feature type="region of interest" description="Disordered" evidence="5">
    <location>
        <begin position="1"/>
        <end position="36"/>
    </location>
</feature>
<accession>A0AAF3F4L4</accession>
<proteinExistence type="predicted"/>
<dbReference type="GO" id="GO:0045944">
    <property type="term" value="P:positive regulation of transcription by RNA polymerase II"/>
    <property type="evidence" value="ECO:0007669"/>
    <property type="project" value="TreeGrafter"/>
</dbReference>
<keyword evidence="7" id="KW-1185">Reference proteome</keyword>
<dbReference type="InterPro" id="IPR036236">
    <property type="entry name" value="Znf_C2H2_sf"/>
</dbReference>
<keyword evidence="3" id="KW-0863">Zinc-finger</keyword>
<dbReference type="SUPFAM" id="SSF57667">
    <property type="entry name" value="beta-beta-alpha zinc fingers"/>
    <property type="match status" value="1"/>
</dbReference>
<protein>
    <recommendedName>
        <fullName evidence="6">C2H2-type domain-containing protein</fullName>
    </recommendedName>
</protein>
<evidence type="ECO:0000256" key="4">
    <source>
        <dbReference type="ARBA" id="ARBA00022833"/>
    </source>
</evidence>
<dbReference type="Pfam" id="PF18217">
    <property type="entry name" value="Zap1_zf2"/>
    <property type="match status" value="1"/>
</dbReference>
<evidence type="ECO:0000256" key="5">
    <source>
        <dbReference type="SAM" id="MobiDB-lite"/>
    </source>
</evidence>
<name>A0AAF3F4L4_9BILA</name>
<evidence type="ECO:0000256" key="3">
    <source>
        <dbReference type="ARBA" id="ARBA00022771"/>
    </source>
</evidence>
<evidence type="ECO:0000313" key="7">
    <source>
        <dbReference type="Proteomes" id="UP000887575"/>
    </source>
</evidence>
<dbReference type="Gene3D" id="3.30.160.60">
    <property type="entry name" value="Classic Zinc Finger"/>
    <property type="match status" value="2"/>
</dbReference>
<evidence type="ECO:0000313" key="8">
    <source>
        <dbReference type="WBParaSite" id="MBELARI_LOCUS21504"/>
    </source>
</evidence>
<keyword evidence="1" id="KW-0479">Metal-binding</keyword>
<dbReference type="PANTHER" id="PTHR24403:SF67">
    <property type="entry name" value="FI01116P-RELATED"/>
    <property type="match status" value="1"/>
</dbReference>
<dbReference type="WBParaSite" id="MBELARI_LOCUS21504">
    <property type="protein sequence ID" value="MBELARI_LOCUS21504"/>
    <property type="gene ID" value="MBELARI_LOCUS21504"/>
</dbReference>
<keyword evidence="4" id="KW-0862">Zinc</keyword>
<keyword evidence="2" id="KW-0677">Repeat</keyword>
<dbReference type="AlphaFoldDB" id="A0AAF3F4L4"/>
<dbReference type="GO" id="GO:0005634">
    <property type="term" value="C:nucleus"/>
    <property type="evidence" value="ECO:0007669"/>
    <property type="project" value="TreeGrafter"/>
</dbReference>
<dbReference type="InterPro" id="IPR040792">
    <property type="entry name" value="Zap1_Znf2"/>
</dbReference>
<sequence>MWIDPMNPCSSPLDRRSSESSRGSASTPMDLGSGHSDVIVPSTEKEGWCRNKKYIEKVDAGYMCTVCKKVYGRYNSVSYHVTIYHRNPPIRCEQPGCTFTTREARYIHFHKYYRHHIPLPDNIDLGSRKCPFCRHVSKSPAMLEKHIARHVPGDRTARSSPASTHASPPAIPSPSALCTPTLSSMPSMPLSVPALLPQFPGFTPNVQFLQFPVNPSIPTTTTSNSYLSAMPTIACNQCDFRTNSVLSLSQHLSISHASMTFTRCTLCDFESSDANTLLNHISEKHQ</sequence>
<dbReference type="Proteomes" id="UP000887575">
    <property type="component" value="Unassembled WGS sequence"/>
</dbReference>
<dbReference type="InterPro" id="IPR013087">
    <property type="entry name" value="Znf_C2H2_type"/>
</dbReference>
<dbReference type="PROSITE" id="PS00028">
    <property type="entry name" value="ZINC_FINGER_C2H2_1"/>
    <property type="match status" value="1"/>
</dbReference>
<dbReference type="PANTHER" id="PTHR24403">
    <property type="entry name" value="ZINC FINGER PROTEIN"/>
    <property type="match status" value="1"/>
</dbReference>
<feature type="domain" description="C2H2-type" evidence="6">
    <location>
        <begin position="64"/>
        <end position="85"/>
    </location>
</feature>
<evidence type="ECO:0000256" key="1">
    <source>
        <dbReference type="ARBA" id="ARBA00022723"/>
    </source>
</evidence>